<dbReference type="OrthoDB" id="9766486at2"/>
<dbReference type="CDD" id="cd12119">
    <property type="entry name" value="ttLC_FACS_AlkK_like"/>
    <property type="match status" value="1"/>
</dbReference>
<dbReference type="AlphaFoldDB" id="A0A494Y1E9"/>
<dbReference type="InterPro" id="IPR045851">
    <property type="entry name" value="AMP-bd_C_sf"/>
</dbReference>
<evidence type="ECO:0000313" key="5">
    <source>
        <dbReference type="EMBL" id="RKP56595.1"/>
    </source>
</evidence>
<feature type="domain" description="AMP-dependent synthetase/ligase" evidence="3">
    <location>
        <begin position="17"/>
        <end position="403"/>
    </location>
</feature>
<dbReference type="EMBL" id="RBZU01000003">
    <property type="protein sequence ID" value="RKP56595.1"/>
    <property type="molecule type" value="Genomic_DNA"/>
</dbReference>
<dbReference type="InterPro" id="IPR020845">
    <property type="entry name" value="AMP-binding_CS"/>
</dbReference>
<evidence type="ECO:0000256" key="2">
    <source>
        <dbReference type="ARBA" id="ARBA00022598"/>
    </source>
</evidence>
<dbReference type="InterPro" id="IPR025110">
    <property type="entry name" value="AMP-bd_C"/>
</dbReference>
<comment type="similarity">
    <text evidence="1">Belongs to the ATP-dependent AMP-binding enzyme family.</text>
</comment>
<dbReference type="SUPFAM" id="SSF56801">
    <property type="entry name" value="Acetyl-CoA synthetase-like"/>
    <property type="match status" value="1"/>
</dbReference>
<dbReference type="Gene3D" id="3.30.300.30">
    <property type="match status" value="1"/>
</dbReference>
<name>A0A494Y1E9_9BURK</name>
<evidence type="ECO:0000259" key="4">
    <source>
        <dbReference type="Pfam" id="PF13193"/>
    </source>
</evidence>
<accession>A0A494Y1E9</accession>
<evidence type="ECO:0000256" key="1">
    <source>
        <dbReference type="ARBA" id="ARBA00006432"/>
    </source>
</evidence>
<gene>
    <name evidence="5" type="ORF">D7S86_09530</name>
</gene>
<dbReference type="Pfam" id="PF13193">
    <property type="entry name" value="AMP-binding_C"/>
    <property type="match status" value="1"/>
</dbReference>
<organism evidence="5 6">
    <name type="scientific">Pararobbsia silviterrae</name>
    <dbReference type="NCBI Taxonomy" id="1792498"/>
    <lineage>
        <taxon>Bacteria</taxon>
        <taxon>Pseudomonadati</taxon>
        <taxon>Pseudomonadota</taxon>
        <taxon>Betaproteobacteria</taxon>
        <taxon>Burkholderiales</taxon>
        <taxon>Burkholderiaceae</taxon>
        <taxon>Pararobbsia</taxon>
    </lineage>
</organism>
<reference evidence="5 6" key="1">
    <citation type="submission" date="2018-10" db="EMBL/GenBank/DDBJ databases">
        <title>Robbsia sp. DHC34, isolated from soil.</title>
        <authorList>
            <person name="Gao Z.-H."/>
            <person name="Qiu L.-H."/>
        </authorList>
    </citation>
    <scope>NUCLEOTIDE SEQUENCE [LARGE SCALE GENOMIC DNA]</scope>
    <source>
        <strain evidence="5 6">DHC34</strain>
    </source>
</reference>
<dbReference type="FunFam" id="3.30.300.30:FF:000008">
    <property type="entry name" value="2,3-dihydroxybenzoate-AMP ligase"/>
    <property type="match status" value="1"/>
</dbReference>
<protein>
    <submittedName>
        <fullName evidence="5">Long-chain-fatty-acid--CoA ligase</fullName>
    </submittedName>
</protein>
<dbReference type="InterPro" id="IPR042099">
    <property type="entry name" value="ANL_N_sf"/>
</dbReference>
<dbReference type="PANTHER" id="PTHR43767:SF11">
    <property type="entry name" value="MEDIUM-CHAIN-FATTY-ACID--COA LIGASE"/>
    <property type="match status" value="1"/>
</dbReference>
<dbReference type="GO" id="GO:0016877">
    <property type="term" value="F:ligase activity, forming carbon-sulfur bonds"/>
    <property type="evidence" value="ECO:0007669"/>
    <property type="project" value="UniProtKB-ARBA"/>
</dbReference>
<proteinExistence type="inferred from homology"/>
<evidence type="ECO:0000313" key="6">
    <source>
        <dbReference type="Proteomes" id="UP000270342"/>
    </source>
</evidence>
<dbReference type="RefSeq" id="WP_121085745.1">
    <property type="nucleotide sequence ID" value="NZ_RBZU01000003.1"/>
</dbReference>
<dbReference type="InterPro" id="IPR000873">
    <property type="entry name" value="AMP-dep_synth/lig_dom"/>
</dbReference>
<dbReference type="Pfam" id="PF00501">
    <property type="entry name" value="AMP-binding"/>
    <property type="match status" value="1"/>
</dbReference>
<feature type="domain" description="AMP-binding enzyme C-terminal" evidence="4">
    <location>
        <begin position="452"/>
        <end position="526"/>
    </location>
</feature>
<dbReference type="NCBIfam" id="NF004837">
    <property type="entry name" value="PRK06187.1"/>
    <property type="match status" value="1"/>
</dbReference>
<dbReference type="Gene3D" id="3.40.50.12780">
    <property type="entry name" value="N-terminal domain of ligase-like"/>
    <property type="match status" value="1"/>
</dbReference>
<dbReference type="PANTHER" id="PTHR43767">
    <property type="entry name" value="LONG-CHAIN-FATTY-ACID--COA LIGASE"/>
    <property type="match status" value="1"/>
</dbReference>
<comment type="caution">
    <text evidence="5">The sequence shown here is derived from an EMBL/GenBank/DDBJ whole genome shotgun (WGS) entry which is preliminary data.</text>
</comment>
<evidence type="ECO:0000259" key="3">
    <source>
        <dbReference type="Pfam" id="PF00501"/>
    </source>
</evidence>
<sequence>MLGMMMDRPLLISSILEHAVRSDAQRTIVARDTDGTLWRYSYREMATRARRLANALLARGIARGDRVATLAWNDHRHLEMYYAVPGIGAVLHTCNPRLHVDQLAYVLNHAEDTVLMFDPAFAQLVEAVVPRCPKLRHVVCLSHALPSIDVPHVESYEAWIASSDDRLAWPEFDERTASGLCYTSGTTGHPKGVLYSHRSTVLHSLVLGGNQALAVSPSDTVMPVVPMFHVNAWGLPYGALLNGAALVLPGARLDAASLFELIDAEHVTCAAGVPTIWLALAQYMQQHGVRPATMRRTVVGGSAMPAALIRTFAESFDVEVRHAWGMTETSPLGTVTRALDPVDDLDDLDEHALDARYARAATQGHPVFGVELALRTSDGGRAPHDGQTCGELLVRGPWIASGYVASGTCATEDGWFATGDVATIDASGCMRITDRVKDVIKSGGEWISSIDLENAVMAHPAALMAAVIGVPHPKWDERPHLFVVSRPGSDVDAATLHAFLAQRVAKWWLPETIEFVAELPLGATGKVQKQTLREIWAARARSVEASRAASREANAGRIADAPAS</sequence>
<keyword evidence="2 5" id="KW-0436">Ligase</keyword>
<keyword evidence="6" id="KW-1185">Reference proteome</keyword>
<dbReference type="Proteomes" id="UP000270342">
    <property type="component" value="Unassembled WGS sequence"/>
</dbReference>
<dbReference type="PROSITE" id="PS00455">
    <property type="entry name" value="AMP_BINDING"/>
    <property type="match status" value="1"/>
</dbReference>
<dbReference type="InterPro" id="IPR050237">
    <property type="entry name" value="ATP-dep_AMP-bd_enzyme"/>
</dbReference>